<dbReference type="InterPro" id="IPR025721">
    <property type="entry name" value="Exosome_cplx_N_dom"/>
</dbReference>
<dbReference type="InterPro" id="IPR004088">
    <property type="entry name" value="KH_dom_type_1"/>
</dbReference>
<evidence type="ECO:0000313" key="12">
    <source>
        <dbReference type="Proteomes" id="UP000311382"/>
    </source>
</evidence>
<dbReference type="Pfam" id="PF15985">
    <property type="entry name" value="KH_6"/>
    <property type="match status" value="1"/>
</dbReference>
<evidence type="ECO:0000256" key="6">
    <source>
        <dbReference type="ARBA" id="ARBA00023242"/>
    </source>
</evidence>
<evidence type="ECO:0000256" key="1">
    <source>
        <dbReference type="ARBA" id="ARBA00004123"/>
    </source>
</evidence>
<evidence type="ECO:0000256" key="2">
    <source>
        <dbReference type="ARBA" id="ARBA00009155"/>
    </source>
</evidence>
<dbReference type="Gene3D" id="2.40.50.140">
    <property type="entry name" value="Nucleic acid-binding proteins"/>
    <property type="match status" value="1"/>
</dbReference>
<dbReference type="GO" id="GO:0000176">
    <property type="term" value="C:nuclear exosome (RNase complex)"/>
    <property type="evidence" value="ECO:0007669"/>
    <property type="project" value="TreeGrafter"/>
</dbReference>
<evidence type="ECO:0000259" key="9">
    <source>
        <dbReference type="Pfam" id="PF15985"/>
    </source>
</evidence>
<dbReference type="InterPro" id="IPR048565">
    <property type="entry name" value="S1_RRP4"/>
</dbReference>
<dbReference type="InterPro" id="IPR036612">
    <property type="entry name" value="KH_dom_type_1_sf"/>
</dbReference>
<proteinExistence type="inferred from homology"/>
<dbReference type="SUPFAM" id="SSF54791">
    <property type="entry name" value="Eukaryotic type KH-domain (KH-domain type I)"/>
    <property type="match status" value="1"/>
</dbReference>
<dbReference type="InterPro" id="IPR026699">
    <property type="entry name" value="Exosome_RNA_bind1/RRP40/RRP4"/>
</dbReference>
<dbReference type="AlphaFoldDB" id="A0A5C5FP42"/>
<dbReference type="EMBL" id="SOZI01000129">
    <property type="protein sequence ID" value="TNY18627.1"/>
    <property type="molecule type" value="Genomic_DNA"/>
</dbReference>
<keyword evidence="5" id="KW-0694">RNA-binding</keyword>
<evidence type="ECO:0000256" key="5">
    <source>
        <dbReference type="ARBA" id="ARBA00022884"/>
    </source>
</evidence>
<keyword evidence="4" id="KW-0271">Exosome</keyword>
<feature type="domain" description="K Homology" evidence="9">
    <location>
        <begin position="197"/>
        <end position="236"/>
    </location>
</feature>
<dbReference type="SUPFAM" id="SSF50249">
    <property type="entry name" value="Nucleic acid-binding proteins"/>
    <property type="match status" value="1"/>
</dbReference>
<reference evidence="11 12" key="1">
    <citation type="submission" date="2019-03" db="EMBL/GenBank/DDBJ databases">
        <title>Rhodosporidium diobovatum UCD-FST 08-225 genome sequencing, assembly, and annotation.</title>
        <authorList>
            <person name="Fakankun I.U."/>
            <person name="Fristensky B."/>
            <person name="Levin D.B."/>
        </authorList>
    </citation>
    <scope>NUCLEOTIDE SEQUENCE [LARGE SCALE GENOMIC DNA]</scope>
    <source>
        <strain evidence="11 12">UCD-FST 08-225</strain>
    </source>
</reference>
<feature type="region of interest" description="Disordered" evidence="7">
    <location>
        <begin position="1"/>
        <end position="58"/>
    </location>
</feature>
<dbReference type="GO" id="GO:0071035">
    <property type="term" value="P:nuclear polyadenylation-dependent rRNA catabolic process"/>
    <property type="evidence" value="ECO:0007669"/>
    <property type="project" value="TreeGrafter"/>
</dbReference>
<feature type="compositionally biased region" description="Acidic residues" evidence="7">
    <location>
        <begin position="35"/>
        <end position="44"/>
    </location>
</feature>
<dbReference type="CDD" id="cd22525">
    <property type="entry name" value="KH-I_Rrp4_eukar"/>
    <property type="match status" value="1"/>
</dbReference>
<keyword evidence="3" id="KW-0698">rRNA processing</keyword>
<comment type="subcellular location">
    <subcellularLocation>
        <location evidence="1">Nucleus</location>
    </subcellularLocation>
</comment>
<dbReference type="FunFam" id="2.40.50.140:FF:000038">
    <property type="entry name" value="Exosome complex component RRP4"/>
    <property type="match status" value="1"/>
</dbReference>
<dbReference type="Proteomes" id="UP000311382">
    <property type="component" value="Unassembled WGS sequence"/>
</dbReference>
<evidence type="ECO:0000313" key="11">
    <source>
        <dbReference type="EMBL" id="TNY18627.1"/>
    </source>
</evidence>
<protein>
    <submittedName>
        <fullName evidence="11">Uncharacterized protein</fullName>
    </submittedName>
</protein>
<dbReference type="Gene3D" id="2.40.50.100">
    <property type="match status" value="1"/>
</dbReference>
<name>A0A5C5FP42_9BASI</name>
<accession>A0A5C5FP42</accession>
<evidence type="ECO:0000256" key="3">
    <source>
        <dbReference type="ARBA" id="ARBA00022552"/>
    </source>
</evidence>
<keyword evidence="12" id="KW-1185">Reference proteome</keyword>
<dbReference type="GO" id="GO:0034475">
    <property type="term" value="P:U4 snRNA 3'-end processing"/>
    <property type="evidence" value="ECO:0007669"/>
    <property type="project" value="TreeGrafter"/>
</dbReference>
<comment type="caution">
    <text evidence="11">The sequence shown here is derived from an EMBL/GenBank/DDBJ whole genome shotgun (WGS) entry which is preliminary data.</text>
</comment>
<dbReference type="GO" id="GO:0071028">
    <property type="term" value="P:nuclear mRNA surveillance"/>
    <property type="evidence" value="ECO:0007669"/>
    <property type="project" value="UniProtKB-ARBA"/>
</dbReference>
<dbReference type="GO" id="GO:0000177">
    <property type="term" value="C:cytoplasmic exosome (RNase complex)"/>
    <property type="evidence" value="ECO:0007669"/>
    <property type="project" value="TreeGrafter"/>
</dbReference>
<dbReference type="OrthoDB" id="1650at2759"/>
<feature type="domain" description="Exosome complex component N-terminal" evidence="8">
    <location>
        <begin position="59"/>
        <end position="93"/>
    </location>
</feature>
<dbReference type="SUPFAM" id="SSF110324">
    <property type="entry name" value="Ribosomal L27 protein-like"/>
    <property type="match status" value="1"/>
</dbReference>
<gene>
    <name evidence="11" type="ORF">DMC30DRAFT_418659</name>
</gene>
<dbReference type="STRING" id="5288.A0A5C5FP42"/>
<dbReference type="GO" id="GO:0071038">
    <property type="term" value="P:TRAMP-dependent tRNA surveillance pathway"/>
    <property type="evidence" value="ECO:0007669"/>
    <property type="project" value="TreeGrafter"/>
</dbReference>
<feature type="compositionally biased region" description="Low complexity" evidence="7">
    <location>
        <begin position="1"/>
        <end position="15"/>
    </location>
</feature>
<dbReference type="Pfam" id="PF14382">
    <property type="entry name" value="ECR1_N"/>
    <property type="match status" value="1"/>
</dbReference>
<dbReference type="InterPro" id="IPR012340">
    <property type="entry name" value="NA-bd_OB-fold"/>
</dbReference>
<dbReference type="GO" id="GO:0071051">
    <property type="term" value="P:poly(A)-dependent snoRNA 3'-end processing"/>
    <property type="evidence" value="ECO:0007669"/>
    <property type="project" value="TreeGrafter"/>
</dbReference>
<dbReference type="GO" id="GO:0000467">
    <property type="term" value="P:exonucleolytic trimming to generate mature 3'-end of 5.8S rRNA from tricistronic rRNA transcript (SSU-rRNA, 5.8S rRNA, LSU-rRNA)"/>
    <property type="evidence" value="ECO:0007669"/>
    <property type="project" value="TreeGrafter"/>
</dbReference>
<evidence type="ECO:0000259" key="8">
    <source>
        <dbReference type="Pfam" id="PF14382"/>
    </source>
</evidence>
<feature type="domain" description="RRP4 S1" evidence="10">
    <location>
        <begin position="105"/>
        <end position="174"/>
    </location>
</feature>
<dbReference type="CDD" id="cd05789">
    <property type="entry name" value="S1_Rrp4"/>
    <property type="match status" value="1"/>
</dbReference>
<dbReference type="Pfam" id="PF21266">
    <property type="entry name" value="S1_RRP4"/>
    <property type="match status" value="1"/>
</dbReference>
<dbReference type="PANTHER" id="PTHR21321">
    <property type="entry name" value="PNAS-3 RELATED"/>
    <property type="match status" value="1"/>
</dbReference>
<sequence length="335" mass="36413">MFRIVTPSSSSSSAAPHHHHPPTSRPRPPRHDDNNNNDDDDDMLDQAAGDTADGAVTGPGQVIADAHRWMRGHGTYVHDDKVLASVAGTLERVNKLVSVRPLRTKYRGEVGDLVVGRIVEVGPKRWKVETHASQNAVLMLSSINLPGGRRKLESDELQMRTFFQEGDLLVAEVQAFFGDGAMSLHTRSLKYGKLKNGQLVLVPPSLVLRQKSHFHSLPFGVDLIIGLNGYVWVSKTVRIEVRPDGEEAGFGEESGEGVYSGENEDIPPSTRLTISRVSLLISLLARHAVPLTAQLVTDAHAAAVALVGDGPEGLRRLARPEVGGEVLRRVAEGRE</sequence>
<comment type="similarity">
    <text evidence="2">Belongs to the RRP4 family.</text>
</comment>
<feature type="compositionally biased region" description="Low complexity" evidence="7">
    <location>
        <begin position="47"/>
        <end position="58"/>
    </location>
</feature>
<evidence type="ECO:0000259" key="10">
    <source>
        <dbReference type="Pfam" id="PF21266"/>
    </source>
</evidence>
<organism evidence="11 12">
    <name type="scientific">Rhodotorula diobovata</name>
    <dbReference type="NCBI Taxonomy" id="5288"/>
    <lineage>
        <taxon>Eukaryota</taxon>
        <taxon>Fungi</taxon>
        <taxon>Dikarya</taxon>
        <taxon>Basidiomycota</taxon>
        <taxon>Pucciniomycotina</taxon>
        <taxon>Microbotryomycetes</taxon>
        <taxon>Sporidiobolales</taxon>
        <taxon>Sporidiobolaceae</taxon>
        <taxon>Rhodotorula</taxon>
    </lineage>
</organism>
<evidence type="ECO:0000256" key="7">
    <source>
        <dbReference type="SAM" id="MobiDB-lite"/>
    </source>
</evidence>
<dbReference type="GO" id="GO:0071034">
    <property type="term" value="P:CUT catabolic process"/>
    <property type="evidence" value="ECO:0007669"/>
    <property type="project" value="TreeGrafter"/>
</dbReference>
<evidence type="ECO:0000256" key="4">
    <source>
        <dbReference type="ARBA" id="ARBA00022835"/>
    </source>
</evidence>
<dbReference type="GO" id="GO:0003723">
    <property type="term" value="F:RNA binding"/>
    <property type="evidence" value="ECO:0007669"/>
    <property type="project" value="UniProtKB-KW"/>
</dbReference>
<dbReference type="PANTHER" id="PTHR21321:SF4">
    <property type="entry name" value="EXOSOME COMPLEX COMPONENT RRP4"/>
    <property type="match status" value="1"/>
</dbReference>
<keyword evidence="6" id="KW-0539">Nucleus</keyword>